<dbReference type="Proteomes" id="UP001524318">
    <property type="component" value="Unassembled WGS sequence"/>
</dbReference>
<keyword evidence="3" id="KW-1185">Reference proteome</keyword>
<dbReference type="Gene3D" id="1.10.260.40">
    <property type="entry name" value="lambda repressor-like DNA-binding domains"/>
    <property type="match status" value="1"/>
</dbReference>
<sequence>MTLESTIETPAAAGAIIRARRTAKGLSQQTLANMAGVSRKFLIDLESGHDRAELGKTLAVMSALGLSLAATDPIPRGCDFDPARRDYATTFTRLIAERDFEFAIKMLADYATASLTAGTPLLQRSPRLKDPHWSAALAGITNYTARRLGQAAPTWTRRIKPLDAAWMPAESYRTIGEPMKQLTRAETPPELAALNVFMRERSLATA</sequence>
<dbReference type="EMBL" id="JANCLV010000003">
    <property type="protein sequence ID" value="MCP8999462.1"/>
    <property type="molecule type" value="Genomic_DNA"/>
</dbReference>
<accession>A0ABT1LM25</accession>
<evidence type="ECO:0000259" key="1">
    <source>
        <dbReference type="PROSITE" id="PS50943"/>
    </source>
</evidence>
<feature type="domain" description="HTH cro/C1-type" evidence="1">
    <location>
        <begin position="17"/>
        <end position="71"/>
    </location>
</feature>
<dbReference type="RefSeq" id="WP_254748782.1">
    <property type="nucleotide sequence ID" value="NZ_JANCLV010000003.1"/>
</dbReference>
<evidence type="ECO:0000313" key="2">
    <source>
        <dbReference type="EMBL" id="MCP8999462.1"/>
    </source>
</evidence>
<reference evidence="2 3" key="1">
    <citation type="submission" date="2022-06" db="EMBL/GenBank/DDBJ databases">
        <title>Pseudarthrobacter sp. strain RMG13 Genome sequencing and assembly.</title>
        <authorList>
            <person name="Kim I."/>
        </authorList>
    </citation>
    <scope>NUCLEOTIDE SEQUENCE [LARGE SCALE GENOMIC DNA]</scope>
    <source>
        <strain evidence="2 3">RMG13</strain>
    </source>
</reference>
<name>A0ABT1LM25_9MICC</name>
<dbReference type="InterPro" id="IPR001387">
    <property type="entry name" value="Cro/C1-type_HTH"/>
</dbReference>
<dbReference type="PROSITE" id="PS50943">
    <property type="entry name" value="HTH_CROC1"/>
    <property type="match status" value="1"/>
</dbReference>
<dbReference type="Pfam" id="PF01381">
    <property type="entry name" value="HTH_3"/>
    <property type="match status" value="1"/>
</dbReference>
<dbReference type="SMART" id="SM00530">
    <property type="entry name" value="HTH_XRE"/>
    <property type="match status" value="1"/>
</dbReference>
<evidence type="ECO:0000313" key="3">
    <source>
        <dbReference type="Proteomes" id="UP001524318"/>
    </source>
</evidence>
<dbReference type="CDD" id="cd00093">
    <property type="entry name" value="HTH_XRE"/>
    <property type="match status" value="1"/>
</dbReference>
<dbReference type="InterPro" id="IPR010982">
    <property type="entry name" value="Lambda_DNA-bd_dom_sf"/>
</dbReference>
<organism evidence="2 3">
    <name type="scientific">Pseudarthrobacter humi</name>
    <dbReference type="NCBI Taxonomy" id="2952523"/>
    <lineage>
        <taxon>Bacteria</taxon>
        <taxon>Bacillati</taxon>
        <taxon>Actinomycetota</taxon>
        <taxon>Actinomycetes</taxon>
        <taxon>Micrococcales</taxon>
        <taxon>Micrococcaceae</taxon>
        <taxon>Pseudarthrobacter</taxon>
    </lineage>
</organism>
<dbReference type="SUPFAM" id="SSF47413">
    <property type="entry name" value="lambda repressor-like DNA-binding domains"/>
    <property type="match status" value="1"/>
</dbReference>
<proteinExistence type="predicted"/>
<gene>
    <name evidence="2" type="ORF">NFC73_06910</name>
</gene>
<comment type="caution">
    <text evidence="2">The sequence shown here is derived from an EMBL/GenBank/DDBJ whole genome shotgun (WGS) entry which is preliminary data.</text>
</comment>
<protein>
    <submittedName>
        <fullName evidence="2">Helix-turn-helix domain-containing protein</fullName>
    </submittedName>
</protein>